<comment type="similarity">
    <text evidence="1">Belongs to the sel-1 family.</text>
</comment>
<dbReference type="OMA" id="FCATREF"/>
<evidence type="ECO:0000256" key="1">
    <source>
        <dbReference type="ARBA" id="ARBA00038101"/>
    </source>
</evidence>
<accession>F0YS33</accession>
<gene>
    <name evidence="2" type="ORF">AURANDRAFT_35560</name>
</gene>
<dbReference type="InterPro" id="IPR011990">
    <property type="entry name" value="TPR-like_helical_dom_sf"/>
</dbReference>
<dbReference type="Pfam" id="PF08238">
    <property type="entry name" value="Sel1"/>
    <property type="match status" value="4"/>
</dbReference>
<protein>
    <recommendedName>
        <fullName evidence="4">MYND-type domain-containing protein</fullName>
    </recommendedName>
</protein>
<dbReference type="GeneID" id="20221633"/>
<dbReference type="KEGG" id="aaf:AURANDRAFT_35560"/>
<dbReference type="eggNOG" id="KOG1550">
    <property type="taxonomic scope" value="Eukaryota"/>
</dbReference>
<proteinExistence type="inferred from homology"/>
<dbReference type="SUPFAM" id="SSF81901">
    <property type="entry name" value="HCP-like"/>
    <property type="match status" value="1"/>
</dbReference>
<dbReference type="InParanoid" id="F0YS33"/>
<dbReference type="Proteomes" id="UP000002729">
    <property type="component" value="Unassembled WGS sequence"/>
</dbReference>
<dbReference type="AlphaFoldDB" id="F0YS33"/>
<dbReference type="EMBL" id="GL833832">
    <property type="protein sequence ID" value="EGB02077.1"/>
    <property type="molecule type" value="Genomic_DNA"/>
</dbReference>
<dbReference type="PANTHER" id="PTHR11102:SF160">
    <property type="entry name" value="ERAD-ASSOCIATED E3 UBIQUITIN-PROTEIN LIGASE COMPONENT HRD3"/>
    <property type="match status" value="1"/>
</dbReference>
<organism evidence="3">
    <name type="scientific">Aureococcus anophagefferens</name>
    <name type="common">Harmful bloom alga</name>
    <dbReference type="NCBI Taxonomy" id="44056"/>
    <lineage>
        <taxon>Eukaryota</taxon>
        <taxon>Sar</taxon>
        <taxon>Stramenopiles</taxon>
        <taxon>Ochrophyta</taxon>
        <taxon>Pelagophyceae</taxon>
        <taxon>Pelagomonadales</taxon>
        <taxon>Pelagomonadaceae</taxon>
        <taxon>Aureococcus</taxon>
    </lineage>
</organism>
<dbReference type="OrthoDB" id="2384430at2759"/>
<evidence type="ECO:0000313" key="2">
    <source>
        <dbReference type="EMBL" id="EGB02077.1"/>
    </source>
</evidence>
<sequence>MRLCLSCNSKVKEKSCPLCQAPAVLSWKDELAWIRRHVENDVPEQVARLGEVYSEGALGVVKSDKKAAKIFKRGVELGSVNAMVNLSCMYLYGNGVKPDKKKAMQLGRMAADRGSADAQRNIGHQLIIEGNFEEGFPYLRRAAEQGHTQAEVTLGVFCATREFEIDKDTMKRYGLSDEEAKHWLLRAAAKGNEEAKAHLAELDA</sequence>
<dbReference type="Gene3D" id="1.25.40.10">
    <property type="entry name" value="Tetratricopeptide repeat domain"/>
    <property type="match status" value="1"/>
</dbReference>
<evidence type="ECO:0008006" key="4">
    <source>
        <dbReference type="Google" id="ProtNLM"/>
    </source>
</evidence>
<dbReference type="RefSeq" id="XP_009043225.1">
    <property type="nucleotide sequence ID" value="XM_009044977.1"/>
</dbReference>
<dbReference type="InterPro" id="IPR006597">
    <property type="entry name" value="Sel1-like"/>
</dbReference>
<keyword evidence="3" id="KW-1185">Reference proteome</keyword>
<reference evidence="2 3" key="1">
    <citation type="journal article" date="2011" name="Proc. Natl. Acad. Sci. U.S.A.">
        <title>Niche of harmful alga Aureococcus anophagefferens revealed through ecogenomics.</title>
        <authorList>
            <person name="Gobler C.J."/>
            <person name="Berry D.L."/>
            <person name="Dyhrman S.T."/>
            <person name="Wilhelm S.W."/>
            <person name="Salamov A."/>
            <person name="Lobanov A.V."/>
            <person name="Zhang Y."/>
            <person name="Collier J.L."/>
            <person name="Wurch L.L."/>
            <person name="Kustka A.B."/>
            <person name="Dill B.D."/>
            <person name="Shah M."/>
            <person name="VerBerkmoes N.C."/>
            <person name="Kuo A."/>
            <person name="Terry A."/>
            <person name="Pangilinan J."/>
            <person name="Lindquist E.A."/>
            <person name="Lucas S."/>
            <person name="Paulsen I.T."/>
            <person name="Hattenrath-Lehmann T.K."/>
            <person name="Talmage S.C."/>
            <person name="Walker E.A."/>
            <person name="Koch F."/>
            <person name="Burson A.M."/>
            <person name="Marcoval M.A."/>
            <person name="Tang Y.Z."/>
            <person name="Lecleir G.R."/>
            <person name="Coyne K.J."/>
            <person name="Berg G.M."/>
            <person name="Bertrand E.M."/>
            <person name="Saito M.A."/>
            <person name="Gladyshev V.N."/>
            <person name="Grigoriev I.V."/>
        </authorList>
    </citation>
    <scope>NUCLEOTIDE SEQUENCE [LARGE SCALE GENOMIC DNA]</scope>
    <source>
        <strain evidence="3">CCMP 1984</strain>
    </source>
</reference>
<dbReference type="InterPro" id="IPR050767">
    <property type="entry name" value="Sel1_AlgK"/>
</dbReference>
<evidence type="ECO:0000313" key="3">
    <source>
        <dbReference type="Proteomes" id="UP000002729"/>
    </source>
</evidence>
<name>F0YS33_AURAN</name>
<dbReference type="PANTHER" id="PTHR11102">
    <property type="entry name" value="SEL-1-LIKE PROTEIN"/>
    <property type="match status" value="1"/>
</dbReference>
<dbReference type="SMART" id="SM00671">
    <property type="entry name" value="SEL1"/>
    <property type="match status" value="4"/>
</dbReference>